<dbReference type="PANTHER" id="PTHR34820">
    <property type="entry name" value="INNER MEMBRANE PROTEIN YEBZ"/>
    <property type="match status" value="1"/>
</dbReference>
<feature type="domain" description="Copper resistance protein D" evidence="7">
    <location>
        <begin position="176"/>
        <end position="281"/>
    </location>
</feature>
<dbReference type="Proteomes" id="UP000028870">
    <property type="component" value="Unassembled WGS sequence"/>
</dbReference>
<evidence type="ECO:0000259" key="7">
    <source>
        <dbReference type="Pfam" id="PF05425"/>
    </source>
</evidence>
<feature type="transmembrane region" description="Helical" evidence="6">
    <location>
        <begin position="134"/>
        <end position="159"/>
    </location>
</feature>
<keyword evidence="2" id="KW-1003">Cell membrane</keyword>
<feature type="transmembrane region" description="Helical" evidence="6">
    <location>
        <begin position="49"/>
        <end position="70"/>
    </location>
</feature>
<evidence type="ECO:0000256" key="4">
    <source>
        <dbReference type="ARBA" id="ARBA00022989"/>
    </source>
</evidence>
<sequence>MAGTPPAPEFGEVVSQMLYYLGLSAAVGLGMAVAVLTTSKPNGVLRGRLRRLAIPTAGFVALSAAAHIAVAADLDTLVRLQAGTYLATVAAMLCIRMRDNRTVGWTITVLALLTAMVPELTLRSVTASSVAAKALTLAHIAGTLVWIGGLTVLAVVGLMGLHREADAECADEWHTVWERFSVAAACAVGALIVSGAWLTWSHVGTPMQLLTTSYGRHLALKMIIVMLLICAGAYNTRVLLPRIRSARRNGDTASAIRLAVRHFPQVVTGESLLIIAVLAIVPFLRGSARTEASAPAAGPFDFGALGAGIVLVLLVTGALWIGTRTPTAERTV</sequence>
<comment type="subcellular location">
    <subcellularLocation>
        <location evidence="1">Cell membrane</location>
        <topology evidence="1">Multi-pass membrane protein</topology>
    </subcellularLocation>
</comment>
<reference evidence="8" key="2">
    <citation type="submission" date="2014-03" db="EMBL/GenBank/DDBJ databases">
        <authorList>
            <person name="Urmite Genomes"/>
        </authorList>
    </citation>
    <scope>NUCLEOTIDE SEQUENCE</scope>
    <source>
        <strain evidence="8">DSM 44829</strain>
    </source>
</reference>
<gene>
    <name evidence="8" type="ORF">BN977_01360</name>
</gene>
<feature type="transmembrane region" description="Helical" evidence="6">
    <location>
        <begin position="102"/>
        <end position="122"/>
    </location>
</feature>
<evidence type="ECO:0000256" key="2">
    <source>
        <dbReference type="ARBA" id="ARBA00022475"/>
    </source>
</evidence>
<evidence type="ECO:0000256" key="5">
    <source>
        <dbReference type="ARBA" id="ARBA00023136"/>
    </source>
</evidence>
<dbReference type="STRING" id="258533.BN977_01360"/>
<feature type="transmembrane region" description="Helical" evidence="6">
    <location>
        <begin position="266"/>
        <end position="284"/>
    </location>
</feature>
<evidence type="ECO:0000256" key="1">
    <source>
        <dbReference type="ARBA" id="ARBA00004651"/>
    </source>
</evidence>
<dbReference type="OrthoDB" id="3851286at2"/>
<organism evidence="8 9">
    <name type="scientific">Mycolicibacterium cosmeticum</name>
    <dbReference type="NCBI Taxonomy" id="258533"/>
    <lineage>
        <taxon>Bacteria</taxon>
        <taxon>Bacillati</taxon>
        <taxon>Actinomycetota</taxon>
        <taxon>Actinomycetes</taxon>
        <taxon>Mycobacteriales</taxon>
        <taxon>Mycobacteriaceae</taxon>
        <taxon>Mycolicibacterium</taxon>
    </lineage>
</organism>
<evidence type="ECO:0000256" key="3">
    <source>
        <dbReference type="ARBA" id="ARBA00022692"/>
    </source>
</evidence>
<proteinExistence type="predicted"/>
<evidence type="ECO:0000313" key="8">
    <source>
        <dbReference type="EMBL" id="CDO06567.1"/>
    </source>
</evidence>
<dbReference type="RefSeq" id="WP_024455721.1">
    <property type="nucleotide sequence ID" value="NZ_CCBB010000001.1"/>
</dbReference>
<keyword evidence="9" id="KW-1185">Reference proteome</keyword>
<comment type="caution">
    <text evidence="8">The sequence shown here is derived from an EMBL/GenBank/DDBJ whole genome shotgun (WGS) entry which is preliminary data.</text>
</comment>
<name>W9AUM2_MYCCO</name>
<accession>W9AUM2</accession>
<feature type="transmembrane region" description="Helical" evidence="6">
    <location>
        <begin position="17"/>
        <end position="37"/>
    </location>
</feature>
<feature type="transmembrane region" description="Helical" evidence="6">
    <location>
        <begin position="218"/>
        <end position="240"/>
    </location>
</feature>
<dbReference type="GO" id="GO:0006825">
    <property type="term" value="P:copper ion transport"/>
    <property type="evidence" value="ECO:0007669"/>
    <property type="project" value="InterPro"/>
</dbReference>
<keyword evidence="3 6" id="KW-0812">Transmembrane</keyword>
<reference evidence="8" key="1">
    <citation type="submission" date="2014-03" db="EMBL/GenBank/DDBJ databases">
        <title>Draft Genome Sequence of Mycobacterium cosmeticum DSM 44829.</title>
        <authorList>
            <person name="Croce O."/>
            <person name="Robert C."/>
            <person name="Raoult D."/>
            <person name="Drancourt M."/>
        </authorList>
    </citation>
    <scope>NUCLEOTIDE SEQUENCE [LARGE SCALE GENOMIC DNA]</scope>
    <source>
        <strain evidence="8">DSM 44829</strain>
    </source>
</reference>
<feature type="transmembrane region" description="Helical" evidence="6">
    <location>
        <begin position="76"/>
        <end position="95"/>
    </location>
</feature>
<keyword evidence="4 6" id="KW-1133">Transmembrane helix</keyword>
<dbReference type="eggNOG" id="COG1276">
    <property type="taxonomic scope" value="Bacteria"/>
</dbReference>
<evidence type="ECO:0000313" key="9">
    <source>
        <dbReference type="Proteomes" id="UP000028870"/>
    </source>
</evidence>
<dbReference type="InterPro" id="IPR032694">
    <property type="entry name" value="CopC/D"/>
</dbReference>
<feature type="transmembrane region" description="Helical" evidence="6">
    <location>
        <begin position="304"/>
        <end position="322"/>
    </location>
</feature>
<dbReference type="EMBL" id="CCBB010000001">
    <property type="protein sequence ID" value="CDO06567.1"/>
    <property type="molecule type" value="Genomic_DNA"/>
</dbReference>
<dbReference type="PANTHER" id="PTHR34820:SF4">
    <property type="entry name" value="INNER MEMBRANE PROTEIN YEBZ"/>
    <property type="match status" value="1"/>
</dbReference>
<feature type="transmembrane region" description="Helical" evidence="6">
    <location>
        <begin position="180"/>
        <end position="198"/>
    </location>
</feature>
<evidence type="ECO:0000256" key="6">
    <source>
        <dbReference type="SAM" id="Phobius"/>
    </source>
</evidence>
<dbReference type="GO" id="GO:0005886">
    <property type="term" value="C:plasma membrane"/>
    <property type="evidence" value="ECO:0007669"/>
    <property type="project" value="UniProtKB-SubCell"/>
</dbReference>
<protein>
    <submittedName>
        <fullName evidence="8">Copper export protein</fullName>
    </submittedName>
</protein>
<dbReference type="Pfam" id="PF05425">
    <property type="entry name" value="CopD"/>
    <property type="match status" value="1"/>
</dbReference>
<dbReference type="InterPro" id="IPR008457">
    <property type="entry name" value="Cu-R_CopD_dom"/>
</dbReference>
<keyword evidence="5 6" id="KW-0472">Membrane</keyword>
<dbReference type="AlphaFoldDB" id="W9AUM2"/>